<accession>A0A5J4TU95</accession>
<dbReference type="EMBL" id="SNRW01026208">
    <property type="protein sequence ID" value="KAA6360965.1"/>
    <property type="molecule type" value="Genomic_DNA"/>
</dbReference>
<name>A0A5J4TU95_9EUKA</name>
<comment type="caution">
    <text evidence="1">The sequence shown here is derived from an EMBL/GenBank/DDBJ whole genome shotgun (WGS) entry which is preliminary data.</text>
</comment>
<sequence>MSSVTDSSFIKFGADDTVVLLGADGTKTISEFVSAPTDLSNYYTKTQTYSRTETDQKYVILEVFKADTALLDDYVTTNTTQYIGGEKTFNANINATGFIKTNKDDTSVLLAGRGDALVSSLGGVQVEDLTNLIVTTLISNIESISSTITPSAPPSTIYPITLATKRKTLTGVLSFRNIRVSTDSTEAWGTNDEIGPQFS</sequence>
<reference evidence="1 2" key="1">
    <citation type="submission" date="2019-03" db="EMBL/GenBank/DDBJ databases">
        <title>Single cell metagenomics reveals metabolic interactions within the superorganism composed of flagellate Streblomastix strix and complex community of Bacteroidetes bacteria on its surface.</title>
        <authorList>
            <person name="Treitli S.C."/>
            <person name="Kolisko M."/>
            <person name="Husnik F."/>
            <person name="Keeling P."/>
            <person name="Hampl V."/>
        </authorList>
    </citation>
    <scope>NUCLEOTIDE SEQUENCE [LARGE SCALE GENOMIC DNA]</scope>
    <source>
        <strain evidence="1">ST1C</strain>
    </source>
</reference>
<organism evidence="1 2">
    <name type="scientific">Streblomastix strix</name>
    <dbReference type="NCBI Taxonomy" id="222440"/>
    <lineage>
        <taxon>Eukaryota</taxon>
        <taxon>Metamonada</taxon>
        <taxon>Preaxostyla</taxon>
        <taxon>Oxymonadida</taxon>
        <taxon>Streblomastigidae</taxon>
        <taxon>Streblomastix</taxon>
    </lineage>
</organism>
<proteinExistence type="predicted"/>
<evidence type="ECO:0000313" key="2">
    <source>
        <dbReference type="Proteomes" id="UP000324800"/>
    </source>
</evidence>
<dbReference type="Proteomes" id="UP000324800">
    <property type="component" value="Unassembled WGS sequence"/>
</dbReference>
<protein>
    <submittedName>
        <fullName evidence="1">Uncharacterized protein</fullName>
    </submittedName>
</protein>
<evidence type="ECO:0000313" key="1">
    <source>
        <dbReference type="EMBL" id="KAA6360965.1"/>
    </source>
</evidence>
<dbReference type="AlphaFoldDB" id="A0A5J4TU95"/>
<gene>
    <name evidence="1" type="ORF">EZS28_043508</name>
</gene>